<protein>
    <submittedName>
        <fullName evidence="1">Uncharacterized protein</fullName>
    </submittedName>
</protein>
<organism evidence="1 2">
    <name type="scientific">Bacteroides clarus YIT 12056</name>
    <dbReference type="NCBI Taxonomy" id="762984"/>
    <lineage>
        <taxon>Bacteria</taxon>
        <taxon>Pseudomonadati</taxon>
        <taxon>Bacteroidota</taxon>
        <taxon>Bacteroidia</taxon>
        <taxon>Bacteroidales</taxon>
        <taxon>Bacteroidaceae</taxon>
        <taxon>Bacteroides</taxon>
    </lineage>
</organism>
<dbReference type="Proteomes" id="UP000010321">
    <property type="component" value="Unassembled WGS sequence"/>
</dbReference>
<comment type="caution">
    <text evidence="1">The sequence shown here is derived from an EMBL/GenBank/DDBJ whole genome shotgun (WGS) entry which is preliminary data.</text>
</comment>
<accession>A0ABN0CR87</accession>
<evidence type="ECO:0000313" key="1">
    <source>
        <dbReference type="EMBL" id="EGF54003.1"/>
    </source>
</evidence>
<keyword evidence="2" id="KW-1185">Reference proteome</keyword>
<name>A0ABN0CR87_9BACE</name>
<evidence type="ECO:0000313" key="2">
    <source>
        <dbReference type="Proteomes" id="UP000010321"/>
    </source>
</evidence>
<reference evidence="1 2" key="1">
    <citation type="submission" date="2011-02" db="EMBL/GenBank/DDBJ databases">
        <authorList>
            <person name="Weinstock G."/>
            <person name="Sodergren E."/>
            <person name="Clifton S."/>
            <person name="Fulton L."/>
            <person name="Fulton B."/>
            <person name="Courtney L."/>
            <person name="Fronick C."/>
            <person name="Harrison M."/>
            <person name="Strong C."/>
            <person name="Farmer C."/>
            <person name="Delahaunty K."/>
            <person name="Markovic C."/>
            <person name="Hall O."/>
            <person name="Minx P."/>
            <person name="Tomlinson C."/>
            <person name="Mitreva M."/>
            <person name="Hou S."/>
            <person name="Chen J."/>
            <person name="Wollam A."/>
            <person name="Pepin K.H."/>
            <person name="Johnson M."/>
            <person name="Bhonagiri V."/>
            <person name="Zhang X."/>
            <person name="Suruliraj S."/>
            <person name="Warren W."/>
            <person name="Chinwalla A."/>
            <person name="Mardis E.R."/>
            <person name="Wilson R.K."/>
        </authorList>
    </citation>
    <scope>NUCLEOTIDE SEQUENCE [LARGE SCALE GENOMIC DNA]</scope>
    <source>
        <strain evidence="1 2">YIT 12056</strain>
    </source>
</reference>
<dbReference type="EMBL" id="AFBM01000007">
    <property type="protein sequence ID" value="EGF54003.1"/>
    <property type="molecule type" value="Genomic_DNA"/>
</dbReference>
<gene>
    <name evidence="1" type="ORF">HMPREF9445_00743</name>
</gene>
<proteinExistence type="predicted"/>
<sequence>MDYYITNMASSHREIINLLFNTSCLVIKFNQDVNRFNSVGKQM</sequence>